<dbReference type="Proteomes" id="UP000000925">
    <property type="component" value="Chromosome"/>
</dbReference>
<gene>
    <name evidence="1" type="ordered locus">Caka_3130</name>
</gene>
<dbReference type="EMBL" id="CP001998">
    <property type="protein sequence ID" value="ADE56143.1"/>
    <property type="molecule type" value="Genomic_DNA"/>
</dbReference>
<name>D5EIM2_CORAD</name>
<dbReference type="HOGENOM" id="CLU_490689_0_0_0"/>
<evidence type="ECO:0000313" key="2">
    <source>
        <dbReference type="Proteomes" id="UP000000925"/>
    </source>
</evidence>
<keyword evidence="2" id="KW-1185">Reference proteome</keyword>
<reference evidence="1 2" key="1">
    <citation type="journal article" date="2010" name="Stand. Genomic Sci.">
        <title>Complete genome sequence of Coraliomargarita akajimensis type strain (04OKA010-24).</title>
        <authorList>
            <person name="Mavromatis K."/>
            <person name="Abt B."/>
            <person name="Brambilla E."/>
            <person name="Lapidus A."/>
            <person name="Copeland A."/>
            <person name="Deshpande S."/>
            <person name="Nolan M."/>
            <person name="Lucas S."/>
            <person name="Tice H."/>
            <person name="Cheng J.F."/>
            <person name="Han C."/>
            <person name="Detter J.C."/>
            <person name="Woyke T."/>
            <person name="Goodwin L."/>
            <person name="Pitluck S."/>
            <person name="Held B."/>
            <person name="Brettin T."/>
            <person name="Tapia R."/>
            <person name="Ivanova N."/>
            <person name="Mikhailova N."/>
            <person name="Pati A."/>
            <person name="Liolios K."/>
            <person name="Chen A."/>
            <person name="Palaniappan K."/>
            <person name="Land M."/>
            <person name="Hauser L."/>
            <person name="Chang Y.J."/>
            <person name="Jeffries C.D."/>
            <person name="Rohde M."/>
            <person name="Goker M."/>
            <person name="Bristow J."/>
            <person name="Eisen J.A."/>
            <person name="Markowitz V."/>
            <person name="Hugenholtz P."/>
            <person name="Klenk H.P."/>
            <person name="Kyrpides N.C."/>
        </authorList>
    </citation>
    <scope>NUCLEOTIDE SEQUENCE [LARGE SCALE GENOMIC DNA]</scope>
    <source>
        <strain evidence="2">DSM 45221 / IAM 15411 / JCM 23193 / KCTC 12865</strain>
    </source>
</reference>
<proteinExistence type="predicted"/>
<protein>
    <submittedName>
        <fullName evidence="1">Uncharacterized protein</fullName>
    </submittedName>
</protein>
<dbReference type="STRING" id="583355.Caka_3130"/>
<dbReference type="AlphaFoldDB" id="D5EIM2"/>
<sequence>MRITKWLANKLRMKYSMNSFGWTSVCVWLLSASVSLKAETKVVDTTGSMTSSGSEAYGETVIEYSTSLRHWGPPTVDFKTDKEVKIIYNHETAMYTTETNTHQHGQNWVYDEFQNTGVDYVETRNSSTRSTESIHHFLASTQLFVGGGEAGESGTYTITKVSGSPFSFILLDSKFASSSDGASDSTADPVEYSVQVVEWDGQTLTPDILGVEKSPLYQSNGGMTTLVNIGIEERDNWWALDNSNDPNDLISSPWMSVGESVSGGLVLSSRAQFVGPTTRFPAYALKLVPLASGSVADLIYPESRYLSSDVEEFAVKGLAVGESSLSVELSGEVICDDFVKIEVLPQAYLRVKIHILEDPDHLSQPANISESSLNEILSLTWFNQANIVIDSDVERRSVDYDVMDDIMANGDGDGSLDLDTSSGTFSIEENILRNEIDPDYQINVFVVASIDDVRNSSSRHTHGVNRYNVSHALGGFIIVESNDEILDTIAHEFGHSFGIQGKLAPSDDDQGHSSQGIDLLASPAARASLASGVEPMNIRKHQWSRANSFVSNNAN</sequence>
<accession>D5EIM2</accession>
<evidence type="ECO:0000313" key="1">
    <source>
        <dbReference type="EMBL" id="ADE56143.1"/>
    </source>
</evidence>
<dbReference type="KEGG" id="caa:Caka_3130"/>
<organism evidence="1 2">
    <name type="scientific">Coraliomargarita akajimensis (strain DSM 45221 / IAM 15411 / JCM 23193 / KCTC 12865 / 04OKA010-24)</name>
    <dbReference type="NCBI Taxonomy" id="583355"/>
    <lineage>
        <taxon>Bacteria</taxon>
        <taxon>Pseudomonadati</taxon>
        <taxon>Verrucomicrobiota</taxon>
        <taxon>Opitutia</taxon>
        <taxon>Puniceicoccales</taxon>
        <taxon>Coraliomargaritaceae</taxon>
        <taxon>Coraliomargarita</taxon>
    </lineage>
</organism>